<evidence type="ECO:0000259" key="3">
    <source>
        <dbReference type="PROSITE" id="PS50011"/>
    </source>
</evidence>
<gene>
    <name evidence="4" type="ORF">Poli38472_001916</name>
</gene>
<evidence type="ECO:0000256" key="1">
    <source>
        <dbReference type="SAM" id="Phobius"/>
    </source>
</evidence>
<dbReference type="EMBL" id="SPLM01000001">
    <property type="protein sequence ID" value="TMW69760.1"/>
    <property type="molecule type" value="Genomic_DNA"/>
</dbReference>
<dbReference type="PANTHER" id="PTHR44329">
    <property type="entry name" value="SERINE/THREONINE-PROTEIN KINASE TNNI3K-RELATED"/>
    <property type="match status" value="1"/>
</dbReference>
<comment type="caution">
    <text evidence="4">The sequence shown here is derived from an EMBL/GenBank/DDBJ whole genome shotgun (WGS) entry which is preliminary data.</text>
</comment>
<dbReference type="Gene3D" id="1.10.510.10">
    <property type="entry name" value="Transferase(Phosphotransferase) domain 1"/>
    <property type="match status" value="1"/>
</dbReference>
<dbReference type="OrthoDB" id="116005at2759"/>
<feature type="domain" description="Protein kinase" evidence="3">
    <location>
        <begin position="499"/>
        <end position="789"/>
    </location>
</feature>
<keyword evidence="5" id="KW-1185">Reference proteome</keyword>
<dbReference type="SMART" id="SM00220">
    <property type="entry name" value="S_TKc"/>
    <property type="match status" value="1"/>
</dbReference>
<feature type="signal peptide" evidence="2">
    <location>
        <begin position="1"/>
        <end position="18"/>
    </location>
</feature>
<accession>A0A8K1CUB6</accession>
<dbReference type="SUPFAM" id="SSF56112">
    <property type="entry name" value="Protein kinase-like (PK-like)"/>
    <property type="match status" value="1"/>
</dbReference>
<dbReference type="InterPro" id="IPR011009">
    <property type="entry name" value="Kinase-like_dom_sf"/>
</dbReference>
<dbReference type="InterPro" id="IPR000719">
    <property type="entry name" value="Prot_kinase_dom"/>
</dbReference>
<dbReference type="GO" id="GO:0004674">
    <property type="term" value="F:protein serine/threonine kinase activity"/>
    <property type="evidence" value="ECO:0007669"/>
    <property type="project" value="TreeGrafter"/>
</dbReference>
<dbReference type="PROSITE" id="PS00108">
    <property type="entry name" value="PROTEIN_KINASE_ST"/>
    <property type="match status" value="1"/>
</dbReference>
<reference evidence="4" key="1">
    <citation type="submission" date="2019-03" db="EMBL/GenBank/DDBJ databases">
        <title>Long read genome sequence of the mycoparasitic Pythium oligandrum ATCC 38472 isolated from sugarbeet rhizosphere.</title>
        <authorList>
            <person name="Gaulin E."/>
        </authorList>
    </citation>
    <scope>NUCLEOTIDE SEQUENCE</scope>
    <source>
        <strain evidence="4">ATCC 38472_TT</strain>
    </source>
</reference>
<feature type="chain" id="PRO_5035450473" description="Protein kinase domain-containing protein" evidence="2">
    <location>
        <begin position="19"/>
        <end position="794"/>
    </location>
</feature>
<dbReference type="Gene3D" id="3.80.10.10">
    <property type="entry name" value="Ribonuclease Inhibitor"/>
    <property type="match status" value="1"/>
</dbReference>
<dbReference type="Pfam" id="PF00069">
    <property type="entry name" value="Pkinase"/>
    <property type="match status" value="1"/>
</dbReference>
<sequence length="794" mass="88095">MRFAIKWVLGWFAFASWSYEKIVVSSATACTQDGVEWPAPLGPTLIAVGNTTGILYPDCSLQGYFDLVVDATNESTVEITWGNISYIDSFPPTASRLFLTGSRLLEFDFPNDTHLHHIAFDVNEIKSLENFHFSQTVTSLNLGYNRLSKILPGQLPSSLTWLDVRANKFKSPSSIAYPSKLETLIIAENLFSSEETLTFPPTLRALRLDYCGLSSTDNLVLPSLHALSIDGNPLGNIDWMELPPSLQDFSAVGCSLRSAPQTSFPSTLSYLALNNNTFRVLGNLTLPKAITYLNLSYCSIERFMGTVIPSTLEFLDLRGNPLKELEISKNDLMVLRAMGENFIVDTMYNTKCSDPDAVKQDVRAGVVACVIDDNDYGIKYEYDGSEWESQTAAPATDPGILPSATQPAITTTRADPDNQWTKFAMFGLIGIVGAAFMVFVVDICRTRRKATKTQAPESVYNTQPVTSLSMGTHGMVDEQLNDIRNDKELAMFRIPQDEIVLERYLGSGGCATTHLAWLRGDLPVVIKQLRPESAKDSARVAAFMDEIRLMIQLAHPKIVYFIGMTWSTLVDIAIVLEYMPNGDLMSMLQSPRGSSPSQSPNLEWLQSRLSGLRSQPSKSTISLDVVEALVYLHSFDPPIIHRDVKARNVLLNETYVAKLSDFGISREMTIEETMSLGVGTAAWMAPEVLRGERYDVKADIYSFGVLMSELDTSLPPYALEYAPPQVASQWSNRPTQAGIALLVSSGQIQPFFSPDCPTDILDIANRCLNQDPRQRPTAVQLHFELRRWIMGARA</sequence>
<protein>
    <recommendedName>
        <fullName evidence="3">Protein kinase domain-containing protein</fullName>
    </recommendedName>
</protein>
<keyword evidence="2" id="KW-0732">Signal</keyword>
<organism evidence="4 5">
    <name type="scientific">Pythium oligandrum</name>
    <name type="common">Mycoparasitic fungus</name>
    <dbReference type="NCBI Taxonomy" id="41045"/>
    <lineage>
        <taxon>Eukaryota</taxon>
        <taxon>Sar</taxon>
        <taxon>Stramenopiles</taxon>
        <taxon>Oomycota</taxon>
        <taxon>Peronosporomycetes</taxon>
        <taxon>Pythiales</taxon>
        <taxon>Pythiaceae</taxon>
        <taxon>Pythium</taxon>
    </lineage>
</organism>
<keyword evidence="1" id="KW-0472">Membrane</keyword>
<proteinExistence type="predicted"/>
<dbReference type="PANTHER" id="PTHR44329:SF214">
    <property type="entry name" value="PROTEIN KINASE DOMAIN-CONTAINING PROTEIN"/>
    <property type="match status" value="1"/>
</dbReference>
<keyword evidence="1" id="KW-1133">Transmembrane helix</keyword>
<dbReference type="InterPro" id="IPR051681">
    <property type="entry name" value="Ser/Thr_Kinases-Pseudokinases"/>
</dbReference>
<dbReference type="InterPro" id="IPR032675">
    <property type="entry name" value="LRR_dom_sf"/>
</dbReference>
<feature type="transmembrane region" description="Helical" evidence="1">
    <location>
        <begin position="423"/>
        <end position="444"/>
    </location>
</feature>
<dbReference type="SUPFAM" id="SSF52058">
    <property type="entry name" value="L domain-like"/>
    <property type="match status" value="1"/>
</dbReference>
<evidence type="ECO:0000256" key="2">
    <source>
        <dbReference type="SAM" id="SignalP"/>
    </source>
</evidence>
<name>A0A8K1CUB6_PYTOL</name>
<dbReference type="PROSITE" id="PS50011">
    <property type="entry name" value="PROTEIN_KINASE_DOM"/>
    <property type="match status" value="1"/>
</dbReference>
<keyword evidence="1" id="KW-0812">Transmembrane</keyword>
<dbReference type="Proteomes" id="UP000794436">
    <property type="component" value="Unassembled WGS sequence"/>
</dbReference>
<evidence type="ECO:0000313" key="5">
    <source>
        <dbReference type="Proteomes" id="UP000794436"/>
    </source>
</evidence>
<evidence type="ECO:0000313" key="4">
    <source>
        <dbReference type="EMBL" id="TMW69760.1"/>
    </source>
</evidence>
<dbReference type="AlphaFoldDB" id="A0A8K1CUB6"/>
<dbReference type="InterPro" id="IPR008271">
    <property type="entry name" value="Ser/Thr_kinase_AS"/>
</dbReference>
<feature type="transmembrane region" description="Helical" evidence="1">
    <location>
        <begin position="558"/>
        <end position="579"/>
    </location>
</feature>
<dbReference type="GO" id="GO:0005524">
    <property type="term" value="F:ATP binding"/>
    <property type="evidence" value="ECO:0007669"/>
    <property type="project" value="InterPro"/>
</dbReference>